<sequence length="310" mass="32047">MNGSGIRMGYLLLAGMISGLHLGQVQAATDITGMIKTGATVRVELGDLERKLSVPEGTVYGGKQLQLSPVCPTCTVKWTSSGKELTGADTTTLGSKPYLFASGIQGVALSVTPTEDGHLNVGLMNSQQVKEGPVAGTIALPGLSRQETDPTNDITVSYPVELGGHLIAPACEMDSGQDLDFSLPQVTKSALMSVKPGEPLQAISASASLSLRCAMNAELTMKFQGTYPEGFPGVLKATSDSNLSADSGVGFIVKATDNGTAAIWDNVTALTVPVAPGQVSVPFTAMYTRTGGDIIPGEVRALGTIYVTLP</sequence>
<comment type="subcellular location">
    <subcellularLocation>
        <location evidence="1">Fimbrium</location>
    </subcellularLocation>
</comment>
<dbReference type="InterPro" id="IPR000259">
    <property type="entry name" value="Adhesion_dom_fimbrial"/>
</dbReference>
<dbReference type="AlphaFoldDB" id="A0A402Q8S5"/>
<dbReference type="PANTHER" id="PTHR33420:SF14">
    <property type="entry name" value="TYPE 1 FIMBRIN D-MANNOSE SPECIFIC ADHESIN"/>
    <property type="match status" value="1"/>
</dbReference>
<dbReference type="Proteomes" id="UP000885283">
    <property type="component" value="Unassembled WGS sequence"/>
</dbReference>
<dbReference type="InterPro" id="IPR050263">
    <property type="entry name" value="Bact_Fimbrial_Adh_Pro"/>
</dbReference>
<feature type="domain" description="Fimbrial-type adhesion" evidence="5">
    <location>
        <begin position="162"/>
        <end position="308"/>
    </location>
</feature>
<dbReference type="PANTHER" id="PTHR33420">
    <property type="entry name" value="FIMBRIAL SUBUNIT ELFA-RELATED"/>
    <property type="match status" value="1"/>
</dbReference>
<dbReference type="GO" id="GO:0043709">
    <property type="term" value="P:cell adhesion involved in single-species biofilm formation"/>
    <property type="evidence" value="ECO:0007669"/>
    <property type="project" value="TreeGrafter"/>
</dbReference>
<evidence type="ECO:0000256" key="2">
    <source>
        <dbReference type="ARBA" id="ARBA00006671"/>
    </source>
</evidence>
<evidence type="ECO:0000256" key="3">
    <source>
        <dbReference type="ARBA" id="ARBA00023263"/>
    </source>
</evidence>
<dbReference type="GO" id="GO:0009289">
    <property type="term" value="C:pilus"/>
    <property type="evidence" value="ECO:0007669"/>
    <property type="project" value="UniProtKB-SubCell"/>
</dbReference>
<evidence type="ECO:0000256" key="4">
    <source>
        <dbReference type="SAM" id="SignalP"/>
    </source>
</evidence>
<comment type="caution">
    <text evidence="6">The sequence shown here is derived from an EMBL/GenBank/DDBJ whole genome shotgun (WGS) entry which is preliminary data.</text>
</comment>
<dbReference type="InterPro" id="IPR008966">
    <property type="entry name" value="Adhesion_dom_sf"/>
</dbReference>
<keyword evidence="4" id="KW-0732">Signal</keyword>
<name>A0A402Q8S5_SALER</name>
<dbReference type="InterPro" id="IPR036937">
    <property type="entry name" value="Adhesion_dom_fimbrial_sf"/>
</dbReference>
<dbReference type="EMBL" id="RSMR01000027">
    <property type="protein sequence ID" value="MIK93846.1"/>
    <property type="molecule type" value="Genomic_DNA"/>
</dbReference>
<organism evidence="6">
    <name type="scientific">Salmonella enterica</name>
    <name type="common">Salmonella choleraesuis</name>
    <dbReference type="NCBI Taxonomy" id="28901"/>
    <lineage>
        <taxon>Bacteria</taxon>
        <taxon>Pseudomonadati</taxon>
        <taxon>Pseudomonadota</taxon>
        <taxon>Gammaproteobacteria</taxon>
        <taxon>Enterobacterales</taxon>
        <taxon>Enterobacteriaceae</taxon>
        <taxon>Salmonella</taxon>
    </lineage>
</organism>
<evidence type="ECO:0000259" key="5">
    <source>
        <dbReference type="Pfam" id="PF00419"/>
    </source>
</evidence>
<feature type="chain" id="PRO_5019194989" evidence="4">
    <location>
        <begin position="28"/>
        <end position="310"/>
    </location>
</feature>
<gene>
    <name evidence="6" type="ORF">KO51_20565</name>
</gene>
<protein>
    <submittedName>
        <fullName evidence="6">Fimbrial protein</fullName>
    </submittedName>
</protein>
<feature type="signal peptide" evidence="4">
    <location>
        <begin position="1"/>
        <end position="27"/>
    </location>
</feature>
<accession>A0A402Q8S5</accession>
<dbReference type="SUPFAM" id="SSF49401">
    <property type="entry name" value="Bacterial adhesins"/>
    <property type="match status" value="1"/>
</dbReference>
<keyword evidence="3" id="KW-0281">Fimbrium</keyword>
<proteinExistence type="inferred from homology"/>
<dbReference type="Pfam" id="PF00419">
    <property type="entry name" value="Fimbrial"/>
    <property type="match status" value="1"/>
</dbReference>
<comment type="similarity">
    <text evidence="2">Belongs to the fimbrial protein family.</text>
</comment>
<evidence type="ECO:0000313" key="6">
    <source>
        <dbReference type="EMBL" id="MIK93846.1"/>
    </source>
</evidence>
<reference evidence="6" key="1">
    <citation type="submission" date="2018-08" db="EMBL/GenBank/DDBJ databases">
        <authorList>
            <consortium name="GenomeTrakr network: Whole genome sequencing for foodborne pathogen traceback"/>
        </authorList>
    </citation>
    <scope>NUCLEOTIDE SEQUENCE [LARGE SCALE GENOMIC DNA]</scope>
    <source>
        <strain evidence="6">FLUFL-1338</strain>
    </source>
</reference>
<evidence type="ECO:0000256" key="1">
    <source>
        <dbReference type="ARBA" id="ARBA00004561"/>
    </source>
</evidence>
<dbReference type="Gene3D" id="2.60.40.1090">
    <property type="entry name" value="Fimbrial-type adhesion domain"/>
    <property type="match status" value="1"/>
</dbReference>